<evidence type="ECO:0000313" key="1">
    <source>
        <dbReference type="EMBL" id="USA61715.1"/>
    </source>
</evidence>
<proteinExistence type="predicted"/>
<dbReference type="Proteomes" id="UP001056619">
    <property type="component" value="Chromosome"/>
</dbReference>
<keyword evidence="2" id="KW-1185">Reference proteome</keyword>
<protein>
    <submittedName>
        <fullName evidence="1">Uncharacterized protein</fullName>
    </submittedName>
</protein>
<gene>
    <name evidence="1" type="ORF">NCF85_01655</name>
</gene>
<dbReference type="RefSeq" id="WP_301642301.1">
    <property type="nucleotide sequence ID" value="NZ_CP098494.1"/>
</dbReference>
<evidence type="ECO:0000313" key="2">
    <source>
        <dbReference type="Proteomes" id="UP001056619"/>
    </source>
</evidence>
<reference evidence="1 2" key="1">
    <citation type="submission" date="2022-06" db="EMBL/GenBank/DDBJ databases">
        <authorList>
            <person name="Liu G."/>
        </authorList>
    </citation>
    <scope>NUCLEOTIDE SEQUENCE [LARGE SCALE GENOMIC DNA]</scope>
    <source>
        <strain evidence="1 2">E4</strain>
    </source>
</reference>
<name>A0ABY4UC23_9SPHN</name>
<dbReference type="EMBL" id="CP098494">
    <property type="protein sequence ID" value="USA61715.1"/>
    <property type="molecule type" value="Genomic_DNA"/>
</dbReference>
<accession>A0ABY4UC23</accession>
<sequence>MKLSPSEGMKIRNIQLITETESKVATAHVVAIQRMLLKGIIPGQGLAFSAGYKSDASDIFEIGGTAHSSQHDIVHLGFEWIDSEFRLTEISLYIRQGRGILHIPNCRLYSASKADPAILVPPSGTSGTFTLAADQIIQRSEVPEHIHDGVNLANRWLDSLVNEARLP</sequence>
<organism evidence="1 2">
    <name type="scientific">Qipengyuania citrea</name>
    <dbReference type="NCBI Taxonomy" id="225971"/>
    <lineage>
        <taxon>Bacteria</taxon>
        <taxon>Pseudomonadati</taxon>
        <taxon>Pseudomonadota</taxon>
        <taxon>Alphaproteobacteria</taxon>
        <taxon>Sphingomonadales</taxon>
        <taxon>Erythrobacteraceae</taxon>
        <taxon>Qipengyuania</taxon>
    </lineage>
</organism>